<dbReference type="AlphaFoldDB" id="A0A345C0Y9"/>
<reference evidence="1 2" key="1">
    <citation type="journal article" date="2018" name="J. Microbiol.">
        <title>Salicibibacter kimchii gen. nov., sp. nov., a moderately halophilic and alkalitolerant bacterium in the family Bacillaceae, isolated from kimchi.</title>
        <authorList>
            <person name="Jang J.Y."/>
            <person name="Oh Y.J."/>
            <person name="Lim S.K."/>
            <person name="Park H.K."/>
            <person name="Lee C."/>
            <person name="Kim J.Y."/>
            <person name="Lee M.A."/>
            <person name="Choi H.J."/>
        </authorList>
    </citation>
    <scope>NUCLEOTIDE SEQUENCE [LARGE SCALE GENOMIC DNA]</scope>
    <source>
        <strain evidence="1 2">NKC1-1</strain>
    </source>
</reference>
<dbReference type="Proteomes" id="UP000252100">
    <property type="component" value="Chromosome"/>
</dbReference>
<evidence type="ECO:0008006" key="3">
    <source>
        <dbReference type="Google" id="ProtNLM"/>
    </source>
</evidence>
<evidence type="ECO:0000313" key="2">
    <source>
        <dbReference type="Proteomes" id="UP000252100"/>
    </source>
</evidence>
<sequence length="144" mass="16398">MAAFNNEQEIYDLIGDFFEEIKDSEPVKEMMETLEPDDGYDAYCQFIYSNPDGKITFQQGENTPVEVICGETDARAALKFTQSADIGHQFWLGQLNLQETLARQQIVAEGPLAKVLKAMPQIEQIHPMYRDYLKNTGKEELLSV</sequence>
<dbReference type="InterPro" id="IPR036527">
    <property type="entry name" value="SCP2_sterol-bd_dom_sf"/>
</dbReference>
<dbReference type="RefSeq" id="WP_114374178.1">
    <property type="nucleotide sequence ID" value="NZ_CP031092.1"/>
</dbReference>
<gene>
    <name evidence="1" type="ORF">DT065_13235</name>
</gene>
<name>A0A345C0Y9_9BACI</name>
<evidence type="ECO:0000313" key="1">
    <source>
        <dbReference type="EMBL" id="AXF56870.1"/>
    </source>
</evidence>
<dbReference type="EMBL" id="CP031092">
    <property type="protein sequence ID" value="AXF56870.1"/>
    <property type="molecule type" value="Genomic_DNA"/>
</dbReference>
<organism evidence="1 2">
    <name type="scientific">Salicibibacter kimchii</name>
    <dbReference type="NCBI Taxonomy" id="2099786"/>
    <lineage>
        <taxon>Bacteria</taxon>
        <taxon>Bacillati</taxon>
        <taxon>Bacillota</taxon>
        <taxon>Bacilli</taxon>
        <taxon>Bacillales</taxon>
        <taxon>Bacillaceae</taxon>
        <taxon>Salicibibacter</taxon>
    </lineage>
</organism>
<keyword evidence="2" id="KW-1185">Reference proteome</keyword>
<dbReference type="OrthoDB" id="5418706at2"/>
<protein>
    <recommendedName>
        <fullName evidence="3">SCP2 domain-containing protein</fullName>
    </recommendedName>
</protein>
<dbReference type="SUPFAM" id="SSF55718">
    <property type="entry name" value="SCP-like"/>
    <property type="match status" value="1"/>
</dbReference>
<dbReference type="KEGG" id="rue:DT065_13235"/>
<proteinExistence type="predicted"/>
<accession>A0A345C0Y9</accession>